<keyword evidence="7" id="KW-1185">Reference proteome</keyword>
<evidence type="ECO:0000256" key="1">
    <source>
        <dbReference type="ARBA" id="ARBA00004418"/>
    </source>
</evidence>
<keyword evidence="6" id="KW-0282">Flagellum</keyword>
<name>A0A451GG53_9RHOB</name>
<dbReference type="GO" id="GO:0044780">
    <property type="term" value="P:bacterial-type flagellum assembly"/>
    <property type="evidence" value="ECO:0007669"/>
    <property type="project" value="InterPro"/>
</dbReference>
<dbReference type="EMBL" id="SBLC01000113">
    <property type="protein sequence ID" value="RWY34354.1"/>
    <property type="molecule type" value="Genomic_DNA"/>
</dbReference>
<dbReference type="Gene3D" id="3.90.1210.10">
    <property type="entry name" value="Antifreeze-like/N-acetylneuraminic acid synthase C-terminal domain"/>
    <property type="match status" value="1"/>
</dbReference>
<protein>
    <recommendedName>
        <fullName evidence="4">Flagella basal body P-ring formation protein FlgA</fullName>
    </recommendedName>
</protein>
<dbReference type="OrthoDB" id="7619725at2"/>
<dbReference type="PANTHER" id="PTHR36307">
    <property type="entry name" value="FLAGELLA BASAL BODY P-RING FORMATION PROTEIN FLGA"/>
    <property type="match status" value="1"/>
</dbReference>
<evidence type="ECO:0000256" key="2">
    <source>
        <dbReference type="ARBA" id="ARBA00022729"/>
    </source>
</evidence>
<reference evidence="6 7" key="1">
    <citation type="journal article" date="2015" name="Int. J. Syst. Evol. Microbiol.">
        <title>Gemmobacter intermedius sp. nov., isolated from a white stork (Ciconia ciconia).</title>
        <authorList>
            <person name="Kampfer P."/>
            <person name="Jerzak L."/>
            <person name="Wilharm G."/>
            <person name="Golke J."/>
            <person name="Busse H.J."/>
            <person name="Glaeser S.P."/>
        </authorList>
    </citation>
    <scope>NUCLEOTIDE SEQUENCE [LARGE SCALE GENOMIC DNA]</scope>
    <source>
        <strain evidence="6 7">119/4</strain>
    </source>
</reference>
<sequence length="138" mass="14426">MKRVAFALLLFSGPVGAEGLAAGRVIRAGTVLGASDVIFVRAVPGGLSDPSEVIGREARVTLYAGRPLRAEDLRPPALVDRNQLVTLVFKSGGLSLQAEGRALSRGGEGERIRVMNLQSRVTVFGTVLPDGTVFAGGR</sequence>
<dbReference type="CDD" id="cd11614">
    <property type="entry name" value="SAF_CpaB_FlgA_like"/>
    <property type="match status" value="1"/>
</dbReference>
<evidence type="ECO:0000313" key="6">
    <source>
        <dbReference type="EMBL" id="RWY34354.1"/>
    </source>
</evidence>
<gene>
    <name evidence="6" type="primary">flgA</name>
    <name evidence="6" type="ORF">EP867_19340</name>
</gene>
<keyword evidence="6" id="KW-0966">Cell projection</keyword>
<evidence type="ECO:0000256" key="4">
    <source>
        <dbReference type="RuleBase" id="RU362063"/>
    </source>
</evidence>
<comment type="function">
    <text evidence="4">Involved in the assembly process of the P-ring formation. It may associate with FlgF on the rod constituting a structure essential for the P-ring assembly or may act as a modulator protein for the P-ring assembly.</text>
</comment>
<dbReference type="PANTHER" id="PTHR36307:SF1">
    <property type="entry name" value="FLAGELLA BASAL BODY P-RING FORMATION PROTEIN FLGA"/>
    <property type="match status" value="1"/>
</dbReference>
<dbReference type="AlphaFoldDB" id="A0A451GG53"/>
<dbReference type="Gene3D" id="2.30.30.760">
    <property type="match status" value="1"/>
</dbReference>
<feature type="signal peptide" evidence="4">
    <location>
        <begin position="1"/>
        <end position="17"/>
    </location>
</feature>
<dbReference type="InterPro" id="IPR039246">
    <property type="entry name" value="Flagellar_FlgA"/>
</dbReference>
<dbReference type="InterPro" id="IPR013974">
    <property type="entry name" value="SAF"/>
</dbReference>
<comment type="subcellular location">
    <subcellularLocation>
        <location evidence="1 4">Periplasm</location>
    </subcellularLocation>
</comment>
<proteinExistence type="inferred from homology"/>
<organism evidence="6 7">
    <name type="scientific">Falsigemmobacter intermedius</name>
    <dbReference type="NCBI Taxonomy" id="1553448"/>
    <lineage>
        <taxon>Bacteria</taxon>
        <taxon>Pseudomonadati</taxon>
        <taxon>Pseudomonadota</taxon>
        <taxon>Alphaproteobacteria</taxon>
        <taxon>Rhodobacterales</taxon>
        <taxon>Paracoccaceae</taxon>
        <taxon>Falsigemmobacter</taxon>
    </lineage>
</organism>
<feature type="chain" id="PRO_5018812579" description="Flagella basal body P-ring formation protein FlgA" evidence="4">
    <location>
        <begin position="18"/>
        <end position="138"/>
    </location>
</feature>
<dbReference type="NCBIfam" id="TIGR03170">
    <property type="entry name" value="flgA_cterm"/>
    <property type="match status" value="1"/>
</dbReference>
<comment type="similarity">
    <text evidence="4">Belongs to the FlgA family.</text>
</comment>
<evidence type="ECO:0000313" key="7">
    <source>
        <dbReference type="Proteomes" id="UP000287168"/>
    </source>
</evidence>
<feature type="domain" description="SAF" evidence="5">
    <location>
        <begin position="17"/>
        <end position="74"/>
    </location>
</feature>
<dbReference type="RefSeq" id="WP_128491059.1">
    <property type="nucleotide sequence ID" value="NZ_JBHLXB010000123.1"/>
</dbReference>
<evidence type="ECO:0000259" key="5">
    <source>
        <dbReference type="SMART" id="SM00858"/>
    </source>
</evidence>
<keyword evidence="2 4" id="KW-0732">Signal</keyword>
<comment type="caution">
    <text evidence="6">The sequence shown here is derived from an EMBL/GenBank/DDBJ whole genome shotgun (WGS) entry which is preliminary data.</text>
</comment>
<keyword evidence="3 4" id="KW-0574">Periplasm</keyword>
<keyword evidence="4" id="KW-1005">Bacterial flagellum biogenesis</keyword>
<dbReference type="Pfam" id="PF13144">
    <property type="entry name" value="ChapFlgA"/>
    <property type="match status" value="1"/>
</dbReference>
<dbReference type="GO" id="GO:0042597">
    <property type="term" value="C:periplasmic space"/>
    <property type="evidence" value="ECO:0007669"/>
    <property type="project" value="UniProtKB-SubCell"/>
</dbReference>
<dbReference type="SMART" id="SM00858">
    <property type="entry name" value="SAF"/>
    <property type="match status" value="1"/>
</dbReference>
<dbReference type="Proteomes" id="UP000287168">
    <property type="component" value="Unassembled WGS sequence"/>
</dbReference>
<keyword evidence="6" id="KW-0969">Cilium</keyword>
<dbReference type="InterPro" id="IPR017585">
    <property type="entry name" value="SAF_FlgA"/>
</dbReference>
<accession>A0A451GG53</accession>
<evidence type="ECO:0000256" key="3">
    <source>
        <dbReference type="ARBA" id="ARBA00022764"/>
    </source>
</evidence>